<dbReference type="SUPFAM" id="SSF52266">
    <property type="entry name" value="SGNH hydrolase"/>
    <property type="match status" value="1"/>
</dbReference>
<dbReference type="InterPro" id="IPR013830">
    <property type="entry name" value="SGNH_hydro"/>
</dbReference>
<feature type="region of interest" description="Disordered" evidence="1">
    <location>
        <begin position="35"/>
        <end position="56"/>
    </location>
</feature>
<organism evidence="4 5">
    <name type="scientific">Romboutsia sedimentorum</name>
    <dbReference type="NCBI Taxonomy" id="1368474"/>
    <lineage>
        <taxon>Bacteria</taxon>
        <taxon>Bacillati</taxon>
        <taxon>Bacillota</taxon>
        <taxon>Clostridia</taxon>
        <taxon>Peptostreptococcales</taxon>
        <taxon>Peptostreptococcaceae</taxon>
        <taxon>Romboutsia</taxon>
    </lineage>
</organism>
<comment type="caution">
    <text evidence="4">The sequence shown here is derived from an EMBL/GenBank/DDBJ whole genome shotgun (WGS) entry which is preliminary data.</text>
</comment>
<dbReference type="RefSeq" id="WP_284131499.1">
    <property type="nucleotide sequence ID" value="NZ_JASKYM010000001.1"/>
</dbReference>
<feature type="domain" description="SGNH hydrolase-type esterase" evidence="3">
    <location>
        <begin position="133"/>
        <end position="260"/>
    </location>
</feature>
<keyword evidence="2" id="KW-0472">Membrane</keyword>
<dbReference type="InterPro" id="IPR036514">
    <property type="entry name" value="SGNH_hydro_sf"/>
</dbReference>
<keyword evidence="2" id="KW-0812">Transmembrane</keyword>
<feature type="transmembrane region" description="Helical" evidence="2">
    <location>
        <begin position="12"/>
        <end position="30"/>
    </location>
</feature>
<evidence type="ECO:0000313" key="5">
    <source>
        <dbReference type="Proteomes" id="UP001301012"/>
    </source>
</evidence>
<protein>
    <submittedName>
        <fullName evidence="4">GDSL-type esterase/lipase family protein</fullName>
    </submittedName>
</protein>
<proteinExistence type="predicted"/>
<sequence length="273" mass="30917">MKKRLNKKKVIIVILIPLVVVFTLLTVIIVEGKKHGNSSEEATNNKESDDKHDINENIKNGVSDIKKLEVKSIEKIQAQINSIQNKNQEDKSNTNNERNKKIDYETLFENTVIMGDSRTESLTEYGMLSNSSVVAYKGRTTAKAKDDVSTIVDLVPSKIIMTYGMNDLQLYSNSDDFIKSYEILIKDVKSKLPNSKIYVTSILPVQQNAVEEEPKFNKLEDFNIALESLCSDLQIEFMNVGTLNSKYYEPDGIHFRADAYPILLNLMAKKANL</sequence>
<evidence type="ECO:0000256" key="2">
    <source>
        <dbReference type="SAM" id="Phobius"/>
    </source>
</evidence>
<evidence type="ECO:0000313" key="4">
    <source>
        <dbReference type="EMBL" id="MDK2562524.1"/>
    </source>
</evidence>
<reference evidence="4 5" key="1">
    <citation type="submission" date="2023-05" db="EMBL/GenBank/DDBJ databases">
        <title>Rombocin, a short stable natural nisin variant, displays selective antimicrobial activity against Listeria monocytogenes and employs dual mode of action to kill target bacterial strains.</title>
        <authorList>
            <person name="Wambui J."/>
            <person name="Stephan R."/>
            <person name="Kuipers O.P."/>
        </authorList>
    </citation>
    <scope>NUCLEOTIDE SEQUENCE [LARGE SCALE GENOMIC DNA]</scope>
    <source>
        <strain evidence="4 5">RC002</strain>
    </source>
</reference>
<dbReference type="Pfam" id="PF13472">
    <property type="entry name" value="Lipase_GDSL_2"/>
    <property type="match status" value="1"/>
</dbReference>
<dbReference type="EMBL" id="JASKYM010000001">
    <property type="protein sequence ID" value="MDK2562524.1"/>
    <property type="molecule type" value="Genomic_DNA"/>
</dbReference>
<gene>
    <name evidence="4" type="ORF">QOZ84_03105</name>
</gene>
<keyword evidence="2" id="KW-1133">Transmembrane helix</keyword>
<accession>A0ABT7E6I0</accession>
<evidence type="ECO:0000259" key="3">
    <source>
        <dbReference type="Pfam" id="PF13472"/>
    </source>
</evidence>
<name>A0ABT7E6I0_9FIRM</name>
<evidence type="ECO:0000256" key="1">
    <source>
        <dbReference type="SAM" id="MobiDB-lite"/>
    </source>
</evidence>
<dbReference type="Proteomes" id="UP001301012">
    <property type="component" value="Unassembled WGS sequence"/>
</dbReference>
<dbReference type="Gene3D" id="3.40.50.1110">
    <property type="entry name" value="SGNH hydrolase"/>
    <property type="match status" value="1"/>
</dbReference>
<keyword evidence="5" id="KW-1185">Reference proteome</keyword>